<feature type="region of interest" description="Disordered" evidence="5">
    <location>
        <begin position="269"/>
        <end position="312"/>
    </location>
</feature>
<keyword evidence="7" id="KW-1185">Reference proteome</keyword>
<dbReference type="GO" id="GO:0006367">
    <property type="term" value="P:transcription initiation at RNA polymerase II promoter"/>
    <property type="evidence" value="ECO:0007669"/>
    <property type="project" value="InterPro"/>
</dbReference>
<dbReference type="SUPFAM" id="SSF47396">
    <property type="entry name" value="Transcription factor IIA (TFIIA), alpha-helical domain"/>
    <property type="match status" value="1"/>
</dbReference>
<feature type="region of interest" description="Disordered" evidence="5">
    <location>
        <begin position="141"/>
        <end position="185"/>
    </location>
</feature>
<evidence type="ECO:0000313" key="7">
    <source>
        <dbReference type="Proteomes" id="UP000799536"/>
    </source>
</evidence>
<dbReference type="CDD" id="cd07976">
    <property type="entry name" value="TFIIA_alpha_beta_like"/>
    <property type="match status" value="2"/>
</dbReference>
<evidence type="ECO:0000256" key="5">
    <source>
        <dbReference type="SAM" id="MobiDB-lite"/>
    </source>
</evidence>
<feature type="compositionally biased region" description="Polar residues" evidence="5">
    <location>
        <begin position="141"/>
        <end position="151"/>
    </location>
</feature>
<evidence type="ECO:0000256" key="1">
    <source>
        <dbReference type="ARBA" id="ARBA00004123"/>
    </source>
</evidence>
<evidence type="ECO:0000256" key="2">
    <source>
        <dbReference type="ARBA" id="ARBA00010059"/>
    </source>
</evidence>
<dbReference type="InterPro" id="IPR004855">
    <property type="entry name" value="TFIIA_asu/bsu"/>
</dbReference>
<dbReference type="Pfam" id="PF03153">
    <property type="entry name" value="TFIIA"/>
    <property type="match status" value="1"/>
</dbReference>
<keyword evidence="3" id="KW-0804">Transcription</keyword>
<feature type="compositionally biased region" description="Low complexity" evidence="5">
    <location>
        <begin position="155"/>
        <end position="181"/>
    </location>
</feature>
<dbReference type="PANTHER" id="PTHR12694">
    <property type="entry name" value="TRANSCRIPTION INITIATION FACTOR IIA SUBUNIT 1"/>
    <property type="match status" value="1"/>
</dbReference>
<dbReference type="SUPFAM" id="SSF50784">
    <property type="entry name" value="Transcription factor IIA (TFIIA), beta-barrel domain"/>
    <property type="match status" value="1"/>
</dbReference>
<name>A0A9P4JU16_9PLEO</name>
<dbReference type="GO" id="GO:0005672">
    <property type="term" value="C:transcription factor TFIIA complex"/>
    <property type="evidence" value="ECO:0007669"/>
    <property type="project" value="InterPro"/>
</dbReference>
<keyword evidence="4" id="KW-0539">Nucleus</keyword>
<protein>
    <submittedName>
        <fullName evidence="6">Transcription factor IIA, alpha/beta subunit</fullName>
    </submittedName>
</protein>
<dbReference type="InterPro" id="IPR009088">
    <property type="entry name" value="TFIIA_b-brl"/>
</dbReference>
<dbReference type="AlphaFoldDB" id="A0A9P4JU16"/>
<feature type="region of interest" description="Disordered" evidence="5">
    <location>
        <begin position="53"/>
        <end position="92"/>
    </location>
</feature>
<gene>
    <name evidence="6" type="ORF">GQ43DRAFT_468270</name>
</gene>
<comment type="subcellular location">
    <subcellularLocation>
        <location evidence="1">Nucleus</location>
    </subcellularLocation>
</comment>
<dbReference type="Proteomes" id="UP000799536">
    <property type="component" value="Unassembled WGS sequence"/>
</dbReference>
<evidence type="ECO:0000256" key="3">
    <source>
        <dbReference type="ARBA" id="ARBA00023163"/>
    </source>
</evidence>
<sequence length="361" mass="40193">MSNQIVGTVYQQIIERVIAASQNDFEEFGVDNSTLHEMQQGWQEKLSVLKPAQFPWDPQPEPARHQPPTVPSNVKHEQDLSAGVPSVSHEQLNFPNIKAERYDVPMSTYPPMPMHTYTASGLDGNIAQQRARSLIAQRQGSHPNMGMQNTGHHGGQMPQQRMQVPGQPQQGQPPQQQMQRPAGVYTPQTDGADEAMEDWKALMAAKAAEGDNGPNGRIAADRLMRAQIDALAMRLDSGLMVPLEEMPKGKRRKAAMTVLQEQGCTSAVGTSTVPGIASYDGAEDDEDKKTDDEDAINSELDDPDDLDNNDDDDDDLLDYMLCTYDKVQRVKNKWKCTLKDGVLMSNKKEYLFHKATGEFEW</sequence>
<organism evidence="6 7">
    <name type="scientific">Delitschia confertaspora ATCC 74209</name>
    <dbReference type="NCBI Taxonomy" id="1513339"/>
    <lineage>
        <taxon>Eukaryota</taxon>
        <taxon>Fungi</taxon>
        <taxon>Dikarya</taxon>
        <taxon>Ascomycota</taxon>
        <taxon>Pezizomycotina</taxon>
        <taxon>Dothideomycetes</taxon>
        <taxon>Pleosporomycetidae</taxon>
        <taxon>Pleosporales</taxon>
        <taxon>Delitschiaceae</taxon>
        <taxon>Delitschia</taxon>
    </lineage>
</organism>
<reference evidence="6" key="1">
    <citation type="journal article" date="2020" name="Stud. Mycol.">
        <title>101 Dothideomycetes genomes: a test case for predicting lifestyles and emergence of pathogens.</title>
        <authorList>
            <person name="Haridas S."/>
            <person name="Albert R."/>
            <person name="Binder M."/>
            <person name="Bloem J."/>
            <person name="Labutti K."/>
            <person name="Salamov A."/>
            <person name="Andreopoulos B."/>
            <person name="Baker S."/>
            <person name="Barry K."/>
            <person name="Bills G."/>
            <person name="Bluhm B."/>
            <person name="Cannon C."/>
            <person name="Castanera R."/>
            <person name="Culley D."/>
            <person name="Daum C."/>
            <person name="Ezra D."/>
            <person name="Gonzalez J."/>
            <person name="Henrissat B."/>
            <person name="Kuo A."/>
            <person name="Liang C."/>
            <person name="Lipzen A."/>
            <person name="Lutzoni F."/>
            <person name="Magnuson J."/>
            <person name="Mondo S."/>
            <person name="Nolan M."/>
            <person name="Ohm R."/>
            <person name="Pangilinan J."/>
            <person name="Park H.-J."/>
            <person name="Ramirez L."/>
            <person name="Alfaro M."/>
            <person name="Sun H."/>
            <person name="Tritt A."/>
            <person name="Yoshinaga Y."/>
            <person name="Zwiers L.-H."/>
            <person name="Turgeon B."/>
            <person name="Goodwin S."/>
            <person name="Spatafora J."/>
            <person name="Crous P."/>
            <person name="Grigoriev I."/>
        </authorList>
    </citation>
    <scope>NUCLEOTIDE SEQUENCE</scope>
    <source>
        <strain evidence="6">ATCC 74209</strain>
    </source>
</reference>
<evidence type="ECO:0000256" key="4">
    <source>
        <dbReference type="ARBA" id="ARBA00023242"/>
    </source>
</evidence>
<dbReference type="OrthoDB" id="6275927at2759"/>
<feature type="compositionally biased region" description="Acidic residues" evidence="5">
    <location>
        <begin position="281"/>
        <end position="312"/>
    </location>
</feature>
<comment type="caution">
    <text evidence="6">The sequence shown here is derived from an EMBL/GenBank/DDBJ whole genome shotgun (WGS) entry which is preliminary data.</text>
</comment>
<dbReference type="FunFam" id="2.30.18.10:FF:000006">
    <property type="entry name" value="Transcription factor TFIIA complex subunit Toa1"/>
    <property type="match status" value="1"/>
</dbReference>
<comment type="similarity">
    <text evidence="2">Belongs to the TFIIA subunit 1 family.</text>
</comment>
<dbReference type="Gene3D" id="1.10.287.100">
    <property type="match status" value="1"/>
</dbReference>
<dbReference type="PANTHER" id="PTHR12694:SF8">
    <property type="entry name" value="TRANSCRIPTION INITIATION FACTOR IIA SUBUNIT 1"/>
    <property type="match status" value="1"/>
</dbReference>
<accession>A0A9P4JU16</accession>
<dbReference type="Gene3D" id="2.30.18.10">
    <property type="entry name" value="Transcription factor IIA (TFIIA), beta-barrel domain"/>
    <property type="match status" value="1"/>
</dbReference>
<proteinExistence type="inferred from homology"/>
<dbReference type="EMBL" id="ML993858">
    <property type="protein sequence ID" value="KAF2205307.1"/>
    <property type="molecule type" value="Genomic_DNA"/>
</dbReference>
<dbReference type="SMART" id="SM01371">
    <property type="entry name" value="TFIIA"/>
    <property type="match status" value="1"/>
</dbReference>
<evidence type="ECO:0000313" key="6">
    <source>
        <dbReference type="EMBL" id="KAF2205307.1"/>
    </source>
</evidence>